<evidence type="ECO:0000313" key="3">
    <source>
        <dbReference type="EMBL" id="PDX90123.1"/>
    </source>
</evidence>
<evidence type="ECO:0000259" key="1">
    <source>
        <dbReference type="Pfam" id="PF00534"/>
    </source>
</evidence>
<evidence type="ECO:0000313" key="4">
    <source>
        <dbReference type="Proteomes" id="UP000220438"/>
    </source>
</evidence>
<dbReference type="SUPFAM" id="SSF53756">
    <property type="entry name" value="UDP-Glycosyltransferase/glycogen phosphorylase"/>
    <property type="match status" value="1"/>
</dbReference>
<reference evidence="3 4" key="1">
    <citation type="journal article" date="2017" name="Front. Microbiol.">
        <title>New Insights into the Diversity of the Genus Faecalibacterium.</title>
        <authorList>
            <person name="Benevides L."/>
            <person name="Burman S."/>
            <person name="Martin R."/>
            <person name="Robert V."/>
            <person name="Thomas M."/>
            <person name="Miquel S."/>
            <person name="Chain F."/>
            <person name="Sokol H."/>
            <person name="Bermudez-Humaran L.G."/>
            <person name="Morrison M."/>
            <person name="Langella P."/>
            <person name="Azevedo V.A."/>
            <person name="Chatel J.M."/>
            <person name="Soares S."/>
        </authorList>
    </citation>
    <scope>NUCLEOTIDE SEQUENCE [LARGE SCALE GENOMIC DNA]</scope>
    <source>
        <strain evidence="3 4">AHMP21</strain>
    </source>
</reference>
<dbReference type="InterPro" id="IPR050194">
    <property type="entry name" value="Glycosyltransferase_grp1"/>
</dbReference>
<accession>A0A2A7BFI5</accession>
<dbReference type="AlphaFoldDB" id="A0A2A7BFI5"/>
<dbReference type="Gene3D" id="3.40.50.2000">
    <property type="entry name" value="Glycogen Phosphorylase B"/>
    <property type="match status" value="2"/>
</dbReference>
<dbReference type="PANTHER" id="PTHR45947:SF3">
    <property type="entry name" value="SULFOQUINOVOSYL TRANSFERASE SQD2"/>
    <property type="match status" value="1"/>
</dbReference>
<dbReference type="InterPro" id="IPR001296">
    <property type="entry name" value="Glyco_trans_1"/>
</dbReference>
<sequence>MKKIKVLMLVPNLFVANGVASFVMNYLRNLNHDEVQVDIASYKEGDSVYYAEVEAAGGKMFFLPGIKNLPEHVKVCNKILSDGRYDIIHDNTLHISIPMMWCAKKAGVPVRILHSHNSKMGETPAKAFRNQFFLPVLRSLATNYAACSQLAGRAMFEDQGFTVIPNVIQTEKYRFDPTMRKSVRQKMNATDKFVVGTVGRLAEQKNPFFAIDVFKCLLKNVPNAEYWWVGNGPLEERVKTYIEEKKLTKYIKLLGSRNDTVELYQGMDAFFLPSFFEGLPVTGVEAQAMGLSMVVSDTVTREMVYTDLVDYVSLNDTPEAWASRLEIALRKNVKREQYADRLKLSNFSNIGCGNRLEQVYCWWING</sequence>
<evidence type="ECO:0000259" key="2">
    <source>
        <dbReference type="Pfam" id="PF13439"/>
    </source>
</evidence>
<feature type="domain" description="Glycosyl transferase family 1" evidence="1">
    <location>
        <begin position="184"/>
        <end position="339"/>
    </location>
</feature>
<comment type="caution">
    <text evidence="3">The sequence shown here is derived from an EMBL/GenBank/DDBJ whole genome shotgun (WGS) entry which is preliminary data.</text>
</comment>
<name>A0A2A7BFI5_9FIRM</name>
<proteinExistence type="predicted"/>
<dbReference type="RefSeq" id="WP_097770371.1">
    <property type="nucleotide sequence ID" value="NZ_NOUW01000014.1"/>
</dbReference>
<organism evidence="3 4">
    <name type="scientific">Faecalibacterium prausnitzii</name>
    <dbReference type="NCBI Taxonomy" id="853"/>
    <lineage>
        <taxon>Bacteria</taxon>
        <taxon>Bacillati</taxon>
        <taxon>Bacillota</taxon>
        <taxon>Clostridia</taxon>
        <taxon>Eubacteriales</taxon>
        <taxon>Oscillospiraceae</taxon>
        <taxon>Faecalibacterium</taxon>
    </lineage>
</organism>
<dbReference type="Pfam" id="PF13439">
    <property type="entry name" value="Glyco_transf_4"/>
    <property type="match status" value="1"/>
</dbReference>
<gene>
    <name evidence="3" type="ORF">CHR61_04155</name>
</gene>
<protein>
    <recommendedName>
        <fullName evidence="5">Glycosyltransferase family 1 protein</fullName>
    </recommendedName>
</protein>
<dbReference type="PANTHER" id="PTHR45947">
    <property type="entry name" value="SULFOQUINOVOSYL TRANSFERASE SQD2"/>
    <property type="match status" value="1"/>
</dbReference>
<dbReference type="Proteomes" id="UP000220438">
    <property type="component" value="Unassembled WGS sequence"/>
</dbReference>
<dbReference type="GO" id="GO:0016757">
    <property type="term" value="F:glycosyltransferase activity"/>
    <property type="evidence" value="ECO:0007669"/>
    <property type="project" value="InterPro"/>
</dbReference>
<feature type="domain" description="Glycosyltransferase subfamily 4-like N-terminal" evidence="2">
    <location>
        <begin position="17"/>
        <end position="171"/>
    </location>
</feature>
<dbReference type="Pfam" id="PF00534">
    <property type="entry name" value="Glycos_transf_1"/>
    <property type="match status" value="1"/>
</dbReference>
<dbReference type="EMBL" id="NOUW01000014">
    <property type="protein sequence ID" value="PDX90123.1"/>
    <property type="molecule type" value="Genomic_DNA"/>
</dbReference>
<evidence type="ECO:0008006" key="5">
    <source>
        <dbReference type="Google" id="ProtNLM"/>
    </source>
</evidence>
<dbReference type="InterPro" id="IPR028098">
    <property type="entry name" value="Glyco_trans_4-like_N"/>
</dbReference>
<dbReference type="CDD" id="cd03812">
    <property type="entry name" value="GT4_CapH-like"/>
    <property type="match status" value="1"/>
</dbReference>